<dbReference type="SUPFAM" id="SSF55021">
    <property type="entry name" value="ACT-like"/>
    <property type="match status" value="2"/>
</dbReference>
<dbReference type="SUPFAM" id="SSF53633">
    <property type="entry name" value="Carbamate kinase-like"/>
    <property type="match status" value="1"/>
</dbReference>
<dbReference type="InterPro" id="IPR036393">
    <property type="entry name" value="AceGlu_kinase-like_sf"/>
</dbReference>
<dbReference type="InterPro" id="IPR001048">
    <property type="entry name" value="Asp/Glu/Uridylate_kinase"/>
</dbReference>
<dbReference type="Pfam" id="PF00742">
    <property type="entry name" value="Homoserine_dh"/>
    <property type="match status" value="1"/>
</dbReference>
<dbReference type="PIRSF" id="PIRSF000727">
    <property type="entry name" value="ThrA"/>
    <property type="match status" value="1"/>
</dbReference>
<dbReference type="InterPro" id="IPR042199">
    <property type="entry name" value="AsparK_Bifunc_asparK/hSer_DH"/>
</dbReference>
<keyword evidence="13" id="KW-0479">Metal-binding</keyword>
<evidence type="ECO:0000256" key="5">
    <source>
        <dbReference type="ARBA" id="ARBA00005062"/>
    </source>
</evidence>
<evidence type="ECO:0000256" key="17">
    <source>
        <dbReference type="ARBA" id="ARBA00022857"/>
    </source>
</evidence>
<comment type="catalytic activity">
    <reaction evidence="25">
        <text>L-aspartate + ATP = 4-phospho-L-aspartate + ADP</text>
        <dbReference type="Rhea" id="RHEA:23776"/>
        <dbReference type="ChEBI" id="CHEBI:29991"/>
        <dbReference type="ChEBI" id="CHEBI:30616"/>
        <dbReference type="ChEBI" id="CHEBI:57535"/>
        <dbReference type="ChEBI" id="CHEBI:456216"/>
        <dbReference type="EC" id="2.7.2.4"/>
    </reaction>
    <physiologicalReaction direction="left-to-right" evidence="25">
        <dbReference type="Rhea" id="RHEA:23777"/>
    </physiologicalReaction>
</comment>
<dbReference type="Pfam" id="PF03447">
    <property type="entry name" value="NAD_binding_3"/>
    <property type="match status" value="1"/>
</dbReference>
<dbReference type="CDD" id="cd04922">
    <property type="entry name" value="ACT_AKi-HSDH-ThrA_2"/>
    <property type="match status" value="1"/>
</dbReference>
<comment type="pathway">
    <text evidence="3">Amino-acid biosynthesis; L-methionine biosynthesis via de novo pathway; L-homoserine from L-aspartate: step 1/3.</text>
</comment>
<evidence type="ECO:0000256" key="18">
    <source>
        <dbReference type="ARBA" id="ARBA00023002"/>
    </source>
</evidence>
<comment type="pathway">
    <text evidence="5">Amino-acid biosynthesis; L-methionine biosynthesis via de novo pathway; L-homoserine from L-aspartate: step 3/3.</text>
</comment>
<dbReference type="SUPFAM" id="SSF51735">
    <property type="entry name" value="NAD(P)-binding Rossmann-fold domains"/>
    <property type="match status" value="1"/>
</dbReference>
<dbReference type="Gene3D" id="3.40.50.720">
    <property type="entry name" value="NAD(P)-binding Rossmann-like Domain"/>
    <property type="match status" value="1"/>
</dbReference>
<reference evidence="29" key="1">
    <citation type="journal article" date="2019" name="Int. J. Syst. Evol. Microbiol.">
        <title>The Global Catalogue of Microorganisms (GCM) 10K type strain sequencing project: providing services to taxonomists for standard genome sequencing and annotation.</title>
        <authorList>
            <consortium name="The Broad Institute Genomics Platform"/>
            <consortium name="The Broad Institute Genome Sequencing Center for Infectious Disease"/>
            <person name="Wu L."/>
            <person name="Ma J."/>
        </authorList>
    </citation>
    <scope>NUCLEOTIDE SEQUENCE [LARGE SCALE GENOMIC DNA]</scope>
    <source>
        <strain evidence="29">CCUG 62114</strain>
    </source>
</reference>
<dbReference type="PANTHER" id="PTHR43070:SF3">
    <property type="entry name" value="HOMOSERINE DEHYDROGENASE"/>
    <property type="match status" value="1"/>
</dbReference>
<keyword evidence="14" id="KW-0547">Nucleotide-binding</keyword>
<sequence length="815" mass="89968">MKVLKFGGSSMASSKSIELIVNILKKEQKKQHIWVVVSASGKTTNNLIELMDLALAKDLNYKFLLQEIEQHHIKIAKDLITIDNQSSIIASMKQAVNELDDLLNSICCLGDLSLKTKDKIVSYGELLSSQLLQAILNQKLDSCILKDSKQLIKTDSNYTNAKVNFEKTIRLIQDFQQLNTARVTILGGFMSSNDHNDVTTLGRGGSDYTAAIYAAALNAICLEIWTDVNGLYTANPQIVPQANPICNISYEEAMELSHFGAKVIYPPTIQPVLNKSIPIRIKNTFNAEAIGTLISNEINNQKQTVKGISHIDHISLMTIEGAGMIGIHGTSKHLFEVLGNNQINVILITQASSEHSICIAIADSEAEKALAVINQEFRYEIKDGLIKPVNLEDNLAIIAVVGDNMKSHQGISGTLFNAMGRNNINIRAIAQGASERNISVVINETDVQKALNSIHSAFFESHIKDLNVFIAGVGNVGGILLEQIQKQQSYLKEELHINLKVLGLANSKNYLINEDGIDLNNWKENLNKSKQSNHLFNKEILGLNKRNCVFVDVTANEKVANSYADFLRNSISVVACNKIACSSNYSNYQELKYLAKKYKASFLYETNVGAGLPIINTLQNLISSGDQITEIQAVLSGSLNFIFNHYSKDNLFKNIVKQAQDEGYTEPDPRIDLSGIDVARKILILVREAGIELEINDINNDSFLPSGSMEAKSVNDFYKLIKSNESQFKNVLEKAEKAQSKLKYVATYKNGKANVGLQFIPKDHPFYNLEGKDNIVSFYTKRYVDQPLIIKGAGAGASVTASGLFADIIQVGNLN</sequence>
<evidence type="ECO:0000256" key="16">
    <source>
        <dbReference type="ARBA" id="ARBA00022840"/>
    </source>
</evidence>
<evidence type="ECO:0000256" key="26">
    <source>
        <dbReference type="ARBA" id="ARBA00048841"/>
    </source>
</evidence>
<dbReference type="PANTHER" id="PTHR43070">
    <property type="match status" value="1"/>
</dbReference>
<evidence type="ECO:0000256" key="22">
    <source>
        <dbReference type="ARBA" id="ARBA00023167"/>
    </source>
</evidence>
<dbReference type="InterPro" id="IPR036291">
    <property type="entry name" value="NAD(P)-bd_dom_sf"/>
</dbReference>
<dbReference type="Gene3D" id="3.40.1160.10">
    <property type="entry name" value="Acetylglutamate kinase-like"/>
    <property type="match status" value="1"/>
</dbReference>
<evidence type="ECO:0000256" key="21">
    <source>
        <dbReference type="ARBA" id="ARBA00023154"/>
    </source>
</evidence>
<comment type="similarity">
    <text evidence="8">In the N-terminal section; belongs to the aspartokinase family.</text>
</comment>
<evidence type="ECO:0000313" key="29">
    <source>
        <dbReference type="Proteomes" id="UP001596997"/>
    </source>
</evidence>
<dbReference type="CDD" id="cd04243">
    <property type="entry name" value="AAK_AK-HSDH-like"/>
    <property type="match status" value="1"/>
</dbReference>
<dbReference type="NCBIfam" id="NF006959">
    <property type="entry name" value="PRK09436.1"/>
    <property type="match status" value="1"/>
</dbReference>
<evidence type="ECO:0000259" key="27">
    <source>
        <dbReference type="PROSITE" id="PS51671"/>
    </source>
</evidence>
<dbReference type="Proteomes" id="UP001596997">
    <property type="component" value="Unassembled WGS sequence"/>
</dbReference>
<dbReference type="NCBIfam" id="TIGR00657">
    <property type="entry name" value="asp_kinases"/>
    <property type="match status" value="1"/>
</dbReference>
<evidence type="ECO:0000256" key="23">
    <source>
        <dbReference type="ARBA" id="ARBA00023268"/>
    </source>
</evidence>
<comment type="catalytic activity">
    <reaction evidence="26">
        <text>L-homoserine + NADP(+) = L-aspartate 4-semialdehyde + NADPH + H(+)</text>
        <dbReference type="Rhea" id="RHEA:15761"/>
        <dbReference type="ChEBI" id="CHEBI:15378"/>
        <dbReference type="ChEBI" id="CHEBI:57476"/>
        <dbReference type="ChEBI" id="CHEBI:57783"/>
        <dbReference type="ChEBI" id="CHEBI:58349"/>
        <dbReference type="ChEBI" id="CHEBI:537519"/>
        <dbReference type="EC" id="1.1.1.3"/>
    </reaction>
    <physiologicalReaction direction="right-to-left" evidence="26">
        <dbReference type="Rhea" id="RHEA:15763"/>
    </physiologicalReaction>
</comment>
<keyword evidence="10" id="KW-0028">Amino-acid biosynthesis</keyword>
<keyword evidence="11 28" id="KW-0808">Transferase</keyword>
<gene>
    <name evidence="28" type="primary">thrA</name>
    <name evidence="28" type="ORF">ACFQ1O_09385</name>
</gene>
<accession>A0ABW3I2X5</accession>
<evidence type="ECO:0000256" key="2">
    <source>
        <dbReference type="ARBA" id="ARBA00004766"/>
    </source>
</evidence>
<dbReference type="InterPro" id="IPR005106">
    <property type="entry name" value="Asp/hSer_DH_NAD-bd"/>
</dbReference>
<comment type="pathway">
    <text evidence="4">Amino-acid biosynthesis; L-threonine biosynthesis; L-threonine from L-aspartate: step 3/5.</text>
</comment>
<dbReference type="InterPro" id="IPR045865">
    <property type="entry name" value="ACT-like_dom_sf"/>
</dbReference>
<evidence type="ECO:0000256" key="10">
    <source>
        <dbReference type="ARBA" id="ARBA00022605"/>
    </source>
</evidence>
<dbReference type="EMBL" id="JBHTJM010000008">
    <property type="protein sequence ID" value="MFD0964216.1"/>
    <property type="molecule type" value="Genomic_DNA"/>
</dbReference>
<evidence type="ECO:0000256" key="20">
    <source>
        <dbReference type="ARBA" id="ARBA00023053"/>
    </source>
</evidence>
<dbReference type="InterPro" id="IPR001341">
    <property type="entry name" value="Asp_kinase"/>
</dbReference>
<dbReference type="PROSITE" id="PS01042">
    <property type="entry name" value="HOMOSER_DHGENASE"/>
    <property type="match status" value="1"/>
</dbReference>
<evidence type="ECO:0000256" key="24">
    <source>
        <dbReference type="ARBA" id="ARBA00044938"/>
    </source>
</evidence>
<dbReference type="Pfam" id="PF00696">
    <property type="entry name" value="AA_kinase"/>
    <property type="match status" value="1"/>
</dbReference>
<dbReference type="GO" id="GO:0004072">
    <property type="term" value="F:aspartate kinase activity"/>
    <property type="evidence" value="ECO:0007669"/>
    <property type="project" value="UniProtKB-EC"/>
</dbReference>
<dbReference type="Gene3D" id="3.30.2130.10">
    <property type="entry name" value="VC0802-like"/>
    <property type="match status" value="1"/>
</dbReference>
<evidence type="ECO:0000256" key="3">
    <source>
        <dbReference type="ARBA" id="ARBA00004986"/>
    </source>
</evidence>
<proteinExistence type="inferred from homology"/>
<keyword evidence="23" id="KW-0511">Multifunctional enzyme</keyword>
<feature type="domain" description="ACT" evidence="27">
    <location>
        <begin position="400"/>
        <end position="473"/>
    </location>
</feature>
<evidence type="ECO:0000256" key="9">
    <source>
        <dbReference type="ARBA" id="ARBA00011881"/>
    </source>
</evidence>
<keyword evidence="12" id="KW-0791">Threonine biosynthesis</keyword>
<dbReference type="InterPro" id="IPR001342">
    <property type="entry name" value="HDH_cat"/>
</dbReference>
<name>A0ABW3I2X5_9FLAO</name>
<dbReference type="RefSeq" id="WP_377715714.1">
    <property type="nucleotide sequence ID" value="NZ_JBHTJM010000008.1"/>
</dbReference>
<keyword evidence="18 28" id="KW-0560">Oxidoreductase</keyword>
<dbReference type="InterPro" id="IPR011147">
    <property type="entry name" value="Bifunc_Aspkin/hSer_DH"/>
</dbReference>
<comment type="pathway">
    <text evidence="2">Amino-acid biosynthesis; L-lysine biosynthesis via DAP pathway; (S)-tetrahydrodipicolinate from L-aspartate: step 1/4.</text>
</comment>
<dbReference type="Gene3D" id="3.30.70.260">
    <property type="match status" value="1"/>
</dbReference>
<keyword evidence="15 28" id="KW-0418">Kinase</keyword>
<evidence type="ECO:0000256" key="7">
    <source>
        <dbReference type="ARBA" id="ARBA00007952"/>
    </source>
</evidence>
<keyword evidence="21" id="KW-0457">Lysine biosynthesis</keyword>
<evidence type="ECO:0000256" key="11">
    <source>
        <dbReference type="ARBA" id="ARBA00022679"/>
    </source>
</evidence>
<evidence type="ECO:0000256" key="1">
    <source>
        <dbReference type="ARBA" id="ARBA00001920"/>
    </source>
</evidence>
<comment type="similarity">
    <text evidence="7">In the C-terminal section; belongs to the homoserine dehydrogenase family.</text>
</comment>
<protein>
    <submittedName>
        <fullName evidence="28">Bifunctional aspartate kinase/homoserine dehydrogenase I</fullName>
        <ecNumber evidence="28">1.1.1.3</ecNumber>
        <ecNumber evidence="28">2.7.2.4</ecNumber>
    </submittedName>
</protein>
<evidence type="ECO:0000256" key="8">
    <source>
        <dbReference type="ARBA" id="ARBA00010046"/>
    </source>
</evidence>
<dbReference type="Pfam" id="PF22468">
    <property type="entry name" value="ACT_9"/>
    <property type="match status" value="2"/>
</dbReference>
<keyword evidence="17" id="KW-0521">NADP</keyword>
<comment type="pathway">
    <text evidence="6">Amino-acid biosynthesis; L-threonine biosynthesis; L-threonine from L-aspartate: step 1/5.</text>
</comment>
<dbReference type="InterPro" id="IPR049638">
    <property type="entry name" value="AK-HD"/>
</dbReference>
<dbReference type="CDD" id="cd04921">
    <property type="entry name" value="ACT_AKi-HSDH-ThrA-like_1"/>
    <property type="match status" value="1"/>
</dbReference>
<dbReference type="InterPro" id="IPR002912">
    <property type="entry name" value="ACT_dom"/>
</dbReference>
<dbReference type="Gene3D" id="1.20.120.1320">
    <property type="entry name" value="Aspartokinase, catalytic domain"/>
    <property type="match status" value="1"/>
</dbReference>
<keyword evidence="20" id="KW-0915">Sodium</keyword>
<evidence type="ECO:0000313" key="28">
    <source>
        <dbReference type="EMBL" id="MFD0964216.1"/>
    </source>
</evidence>
<evidence type="ECO:0000256" key="12">
    <source>
        <dbReference type="ARBA" id="ARBA00022697"/>
    </source>
</evidence>
<dbReference type="Gene3D" id="3.30.360.10">
    <property type="entry name" value="Dihydrodipicolinate Reductase, domain 2"/>
    <property type="match status" value="1"/>
</dbReference>
<evidence type="ECO:0000256" key="6">
    <source>
        <dbReference type="ARBA" id="ARBA00005139"/>
    </source>
</evidence>
<dbReference type="PROSITE" id="PS51671">
    <property type="entry name" value="ACT"/>
    <property type="match status" value="1"/>
</dbReference>
<dbReference type="EC" id="2.7.2.4" evidence="28"/>
<evidence type="ECO:0000256" key="15">
    <source>
        <dbReference type="ARBA" id="ARBA00022777"/>
    </source>
</evidence>
<comment type="function">
    <text evidence="24">Bifunctional aspartate kinase and homoserine dehydrogenase that catalyzes the first and the third steps toward the synthesis of lysine, methionine and threonine from aspartate.</text>
</comment>
<organism evidence="28 29">
    <name type="scientific">Pseudofulvibacter geojedonensis</name>
    <dbReference type="NCBI Taxonomy" id="1123758"/>
    <lineage>
        <taxon>Bacteria</taxon>
        <taxon>Pseudomonadati</taxon>
        <taxon>Bacteroidota</taxon>
        <taxon>Flavobacteriia</taxon>
        <taxon>Flavobacteriales</taxon>
        <taxon>Flavobacteriaceae</taxon>
        <taxon>Pseudofulvibacter</taxon>
    </lineage>
</organism>
<dbReference type="InterPro" id="IPR019811">
    <property type="entry name" value="HDH_CS"/>
</dbReference>
<dbReference type="InterPro" id="IPR054352">
    <property type="entry name" value="ACT_Aspartokinase"/>
</dbReference>
<dbReference type="EC" id="1.1.1.3" evidence="28"/>
<evidence type="ECO:0000256" key="14">
    <source>
        <dbReference type="ARBA" id="ARBA00022741"/>
    </source>
</evidence>
<keyword evidence="22" id="KW-0486">Methionine biosynthesis</keyword>
<dbReference type="SUPFAM" id="SSF55347">
    <property type="entry name" value="Glyceraldehyde-3-phosphate dehydrogenase-like, C-terminal domain"/>
    <property type="match status" value="1"/>
</dbReference>
<evidence type="ECO:0000256" key="19">
    <source>
        <dbReference type="ARBA" id="ARBA00023027"/>
    </source>
</evidence>
<evidence type="ECO:0000256" key="25">
    <source>
        <dbReference type="ARBA" id="ARBA00048561"/>
    </source>
</evidence>
<dbReference type="GO" id="GO:0004412">
    <property type="term" value="F:homoserine dehydrogenase activity"/>
    <property type="evidence" value="ECO:0007669"/>
    <property type="project" value="UniProtKB-EC"/>
</dbReference>
<keyword evidence="29" id="KW-1185">Reference proteome</keyword>
<dbReference type="InterPro" id="IPR018042">
    <property type="entry name" value="Aspartate_kinase_CS"/>
</dbReference>
<evidence type="ECO:0000256" key="4">
    <source>
        <dbReference type="ARBA" id="ARBA00005056"/>
    </source>
</evidence>
<comment type="subunit">
    <text evidence="9">Homotetramer.</text>
</comment>
<evidence type="ECO:0000256" key="13">
    <source>
        <dbReference type="ARBA" id="ARBA00022723"/>
    </source>
</evidence>
<dbReference type="PROSITE" id="PS00324">
    <property type="entry name" value="ASPARTOKINASE"/>
    <property type="match status" value="1"/>
</dbReference>
<keyword evidence="19" id="KW-0520">NAD</keyword>
<keyword evidence="16" id="KW-0067">ATP-binding</keyword>
<comment type="caution">
    <text evidence="28">The sequence shown here is derived from an EMBL/GenBank/DDBJ whole genome shotgun (WGS) entry which is preliminary data.</text>
</comment>
<comment type="cofactor">
    <cofactor evidence="1">
        <name>a metal cation</name>
        <dbReference type="ChEBI" id="CHEBI:25213"/>
    </cofactor>
</comment>